<dbReference type="AlphaFoldDB" id="A0A5J4YPF2"/>
<gene>
    <name evidence="2" type="ORF">FVE85_9014</name>
</gene>
<protein>
    <recommendedName>
        <fullName evidence="4">RNA polymerase II-associated protein 1</fullName>
    </recommendedName>
</protein>
<feature type="region of interest" description="Disordered" evidence="1">
    <location>
        <begin position="235"/>
        <end position="255"/>
    </location>
</feature>
<organism evidence="2 3">
    <name type="scientific">Porphyridium purpureum</name>
    <name type="common">Red alga</name>
    <name type="synonym">Porphyridium cruentum</name>
    <dbReference type="NCBI Taxonomy" id="35688"/>
    <lineage>
        <taxon>Eukaryota</taxon>
        <taxon>Rhodophyta</taxon>
        <taxon>Bangiophyceae</taxon>
        <taxon>Porphyridiales</taxon>
        <taxon>Porphyridiaceae</taxon>
        <taxon>Porphyridium</taxon>
    </lineage>
</organism>
<sequence length="1271" mass="140679">MVTHPSSRRAMLETEDDGEQELLQMQASFLASGGGGAGAAASLTHRRLAAKNHVVKDVVRLDMEPTEKQDDALHEGEGEDRDASVVSEHVRERGARRLASGATSKSVVKERRSSFFKTRHATGFPEATKIVRASRSEFSAPANSSTAATSPASVTASPALNHVAADVPDRPKRSTMGAREYPNKVNQDDRVDSEYVTRMMEELRSDGAAFQDAREEISAFLSNETIELMRNGKDAARKEHPVPNLSADESGSGKHVRFEEPLPPELYQGAGNRVKVKAKATPVSEKMAWDDDWRENFDESVINSRETLALIEKENEILPQPSPSSLSSGPAPLDASGGAGTEFDMFTDTELISRLEPEFEADFKTLLRFDLSGDLLVDEECDHSYTLAELTKMLRTRHLPQQIKAVEILTGVWRRNRRLDDADGPRRYKEIQTAFLEHGMFTAVAALQLPHAGCSVAGLHLLAAWLECVSELVLYIESCCTCDDSVMSDDEWFDVDSGVFGSDVNVSSQPESNSHIQHALIGMLRHDLGEKVLKLPVQRLKTHCTHADVQRLQIETLRALLRANRMAAMKQIVLDEELFGQCVELAMANHASSQAALDLLVRAPTLPQTEAALACACKYLVMAQSGQPFVQERAVRILRNLLESAKDPHLASTWTPIIKSITSLGWQAFVSSHNSALAHACLRFFTTLVKQFGHSLSMFEPQNETMMLTSMFNDYSDALVSLLDSARRPGGPQHRINDSDEYGWVITTALALRLLDTVQGKRHELLTNGERDEERALALRVLEAFVQVFEEGAHALINVAPRDVLVCAAMAALHFLARHGAPSSPALSARLGQIVDKLTCSILWDKNGTVLYEPSCRARASKCRAMYLGLLMKTMHEDVAGFVSECVRLVNVCLEEFPPQIPVAAYVVRDLIFNEHVLPKYLNSDYDDEATIVREELVPCILDQFVGGNAPATGHWIFAHLNVPDSASLDGLIASLLFVRSLLGLHLVRDLASVWQKVMCAITRPLWMQIQVDQEVDSDTTRSKQEMYAEHDAKVSGMFHICAEIAEILNLIEEKAHDDGSLLDRLVPVGTSMNSVTSTIDARRFGQAISRSVGSLTDPDLLEQFPAVRSGVCPWLLFMLMSPWSPSTLRLELWMDYIVEKGGNAQAFFQADRYIGGFAAYVNQYNSVDPQLLAQYQSALETGLVSHARCPLVYAVVIGLVHQATFTKLGELVNVAPVERLLENGTFDDVVRDLFEYGAQCEDDKLCRFEAARSRLPPGFWDRMQAISEAL</sequence>
<feature type="compositionally biased region" description="Basic and acidic residues" evidence="1">
    <location>
        <begin position="62"/>
        <end position="76"/>
    </location>
</feature>
<evidence type="ECO:0000256" key="1">
    <source>
        <dbReference type="SAM" id="MobiDB-lite"/>
    </source>
</evidence>
<keyword evidence="3" id="KW-1185">Reference proteome</keyword>
<feature type="region of interest" description="Disordered" evidence="1">
    <location>
        <begin position="62"/>
        <end position="104"/>
    </location>
</feature>
<feature type="region of interest" description="Disordered" evidence="1">
    <location>
        <begin position="140"/>
        <end position="183"/>
    </location>
</feature>
<dbReference type="InterPro" id="IPR016024">
    <property type="entry name" value="ARM-type_fold"/>
</dbReference>
<accession>A0A5J4YPF2</accession>
<evidence type="ECO:0008006" key="4">
    <source>
        <dbReference type="Google" id="ProtNLM"/>
    </source>
</evidence>
<evidence type="ECO:0000313" key="3">
    <source>
        <dbReference type="Proteomes" id="UP000324585"/>
    </source>
</evidence>
<dbReference type="Proteomes" id="UP000324585">
    <property type="component" value="Unassembled WGS sequence"/>
</dbReference>
<proteinExistence type="predicted"/>
<comment type="caution">
    <text evidence="2">The sequence shown here is derived from an EMBL/GenBank/DDBJ whole genome shotgun (WGS) entry which is preliminary data.</text>
</comment>
<evidence type="ECO:0000313" key="2">
    <source>
        <dbReference type="EMBL" id="KAA8492742.1"/>
    </source>
</evidence>
<reference evidence="3" key="1">
    <citation type="journal article" date="2019" name="Nat. Commun.">
        <title>Expansion of phycobilisome linker gene families in mesophilic red algae.</title>
        <authorList>
            <person name="Lee J."/>
            <person name="Kim D."/>
            <person name="Bhattacharya D."/>
            <person name="Yoon H.S."/>
        </authorList>
    </citation>
    <scope>NUCLEOTIDE SEQUENCE [LARGE SCALE GENOMIC DNA]</scope>
    <source>
        <strain evidence="3">CCMP 1328</strain>
    </source>
</reference>
<dbReference type="EMBL" id="VRMN01000008">
    <property type="protein sequence ID" value="KAA8492742.1"/>
    <property type="molecule type" value="Genomic_DNA"/>
</dbReference>
<name>A0A5J4YPF2_PORPP</name>
<dbReference type="SUPFAM" id="SSF48371">
    <property type="entry name" value="ARM repeat"/>
    <property type="match status" value="1"/>
</dbReference>
<feature type="compositionally biased region" description="Low complexity" evidence="1">
    <location>
        <begin position="140"/>
        <end position="159"/>
    </location>
</feature>